<proteinExistence type="predicted"/>
<dbReference type="Proteomes" id="UP000694941">
    <property type="component" value="Unplaced"/>
</dbReference>
<name>A0ABM1TPT0_LIMPO</name>
<gene>
    <name evidence="2" type="primary">LOC111089524</name>
</gene>
<sequence length="267" mass="29462">ICGNDESLAEDFMFFSLEQRNCLGLHITGQPLTEDDCGVCGRDGSTCYDCGGKYKGNSFQDCGVCTSERPEKVEISCTALYDEREENIAFNDRHLCAQKEFPEDPVNETDDKGAYINMLSFVFLENSCNSCVEGKMGKIPSYGLNKCDVCDSDNACIGCDGILNSGRKINACGKCLLPSDSKSNMSKAQLVSFKLNGDFTILVGKRKDKFLEKMKEQIAKILDIKPSAICNLDARSGPDLDEERPQAIPLVRPLQPPSRLEEDGRVF</sequence>
<dbReference type="GeneID" id="111089524"/>
<dbReference type="RefSeq" id="XP_022257886.1">
    <property type="nucleotide sequence ID" value="XM_022402178.1"/>
</dbReference>
<protein>
    <submittedName>
        <fullName evidence="2">Uncharacterized protein LOC111089524</fullName>
    </submittedName>
</protein>
<accession>A0ABM1TPT0</accession>
<feature type="non-terminal residue" evidence="2">
    <location>
        <position position="1"/>
    </location>
</feature>
<evidence type="ECO:0000313" key="2">
    <source>
        <dbReference type="RefSeq" id="XP_022257886.1"/>
    </source>
</evidence>
<reference evidence="2" key="1">
    <citation type="submission" date="2025-08" db="UniProtKB">
        <authorList>
            <consortium name="RefSeq"/>
        </authorList>
    </citation>
    <scope>IDENTIFICATION</scope>
    <source>
        <tissue evidence="2">Muscle</tissue>
    </source>
</reference>
<evidence type="ECO:0000313" key="1">
    <source>
        <dbReference type="Proteomes" id="UP000694941"/>
    </source>
</evidence>
<organism evidence="1 2">
    <name type="scientific">Limulus polyphemus</name>
    <name type="common">Atlantic horseshoe crab</name>
    <dbReference type="NCBI Taxonomy" id="6850"/>
    <lineage>
        <taxon>Eukaryota</taxon>
        <taxon>Metazoa</taxon>
        <taxon>Ecdysozoa</taxon>
        <taxon>Arthropoda</taxon>
        <taxon>Chelicerata</taxon>
        <taxon>Merostomata</taxon>
        <taxon>Xiphosura</taxon>
        <taxon>Limulidae</taxon>
        <taxon>Limulus</taxon>
    </lineage>
</organism>
<keyword evidence="1" id="KW-1185">Reference proteome</keyword>